<accession>B8CCF9</accession>
<dbReference type="Proteomes" id="UP000001449">
    <property type="component" value="Chromosome 14"/>
</dbReference>
<dbReference type="PaxDb" id="35128-Thaps24856"/>
<sequence>MVYKRHWRPSINYTISKSWSTNCDNDKFYGAAAISASLGDKEYHCCTDDQQFVIIIGGDWMSEGCGKCWSVTAESNAPGFEGETSTLVLKGTNFCPDANPSCAAGPHFDIAAPGFDVLAYSFANTCKEREPDEEEGFTSCGNWLISDQDPDNNCDCSLFKSPVLRAGCENFYSLKWDNPIVTYEEVGCPAELSALHCSHPYATEANMPDTCANNIFSASSSTDASSTIVPPQTTEESSTSSTTATTHLPPQTTTTSSTSTSSSTTASKAPRSKCCSWNYSSCSDSEWCNENGAQCQGCGGEWIEPDDDPTCVPLYGACTHDRSGCCGGAQCRGNRYYRQCVRD</sequence>
<dbReference type="HOGENOM" id="CLU_810107_0_0_1"/>
<feature type="region of interest" description="Disordered" evidence="1">
    <location>
        <begin position="222"/>
        <end position="273"/>
    </location>
</feature>
<organism evidence="2 3">
    <name type="scientific">Thalassiosira pseudonana</name>
    <name type="common">Marine diatom</name>
    <name type="synonym">Cyclotella nana</name>
    <dbReference type="NCBI Taxonomy" id="35128"/>
    <lineage>
        <taxon>Eukaryota</taxon>
        <taxon>Sar</taxon>
        <taxon>Stramenopiles</taxon>
        <taxon>Ochrophyta</taxon>
        <taxon>Bacillariophyta</taxon>
        <taxon>Coscinodiscophyceae</taxon>
        <taxon>Thalassiosirophycidae</taxon>
        <taxon>Thalassiosirales</taxon>
        <taxon>Thalassiosiraceae</taxon>
        <taxon>Thalassiosira</taxon>
    </lineage>
</organism>
<dbReference type="KEGG" id="tps:THAPSDRAFT_24856"/>
<dbReference type="AlphaFoldDB" id="B8CCF9"/>
<dbReference type="RefSeq" id="XP_002293756.1">
    <property type="nucleotide sequence ID" value="XM_002293720.1"/>
</dbReference>
<reference evidence="2 3" key="1">
    <citation type="journal article" date="2004" name="Science">
        <title>The genome of the diatom Thalassiosira pseudonana: ecology, evolution, and metabolism.</title>
        <authorList>
            <person name="Armbrust E.V."/>
            <person name="Berges J.A."/>
            <person name="Bowler C."/>
            <person name="Green B.R."/>
            <person name="Martinez D."/>
            <person name="Putnam N.H."/>
            <person name="Zhou S."/>
            <person name="Allen A.E."/>
            <person name="Apt K.E."/>
            <person name="Bechner M."/>
            <person name="Brzezinski M.A."/>
            <person name="Chaal B.K."/>
            <person name="Chiovitti A."/>
            <person name="Davis A.K."/>
            <person name="Demarest M.S."/>
            <person name="Detter J.C."/>
            <person name="Glavina T."/>
            <person name="Goodstein D."/>
            <person name="Hadi M.Z."/>
            <person name="Hellsten U."/>
            <person name="Hildebrand M."/>
            <person name="Jenkins B.D."/>
            <person name="Jurka J."/>
            <person name="Kapitonov V.V."/>
            <person name="Kroger N."/>
            <person name="Lau W.W."/>
            <person name="Lane T.W."/>
            <person name="Larimer F.W."/>
            <person name="Lippmeier J.C."/>
            <person name="Lucas S."/>
            <person name="Medina M."/>
            <person name="Montsant A."/>
            <person name="Obornik M."/>
            <person name="Parker M.S."/>
            <person name="Palenik B."/>
            <person name="Pazour G.J."/>
            <person name="Richardson P.M."/>
            <person name="Rynearson T.A."/>
            <person name="Saito M.A."/>
            <person name="Schwartz D.C."/>
            <person name="Thamatrakoln K."/>
            <person name="Valentin K."/>
            <person name="Vardi A."/>
            <person name="Wilkerson F.P."/>
            <person name="Rokhsar D.S."/>
        </authorList>
    </citation>
    <scope>NUCLEOTIDE SEQUENCE [LARGE SCALE GENOMIC DNA]</scope>
    <source>
        <strain evidence="2 3">CCMP1335</strain>
    </source>
</reference>
<evidence type="ECO:0008006" key="4">
    <source>
        <dbReference type="Google" id="ProtNLM"/>
    </source>
</evidence>
<proteinExistence type="predicted"/>
<feature type="compositionally biased region" description="Low complexity" evidence="1">
    <location>
        <begin position="222"/>
        <end position="269"/>
    </location>
</feature>
<name>B8CCF9_THAPS</name>
<evidence type="ECO:0000313" key="2">
    <source>
        <dbReference type="EMBL" id="EED88765.1"/>
    </source>
</evidence>
<keyword evidence="3" id="KW-1185">Reference proteome</keyword>
<dbReference type="InParanoid" id="B8CCF9"/>
<protein>
    <recommendedName>
        <fullName evidence="4">Cellulase</fullName>
    </recommendedName>
</protein>
<dbReference type="SUPFAM" id="SSF50685">
    <property type="entry name" value="Barwin-like endoglucanases"/>
    <property type="match status" value="1"/>
</dbReference>
<dbReference type="InterPro" id="IPR036908">
    <property type="entry name" value="RlpA-like_sf"/>
</dbReference>
<evidence type="ECO:0000256" key="1">
    <source>
        <dbReference type="SAM" id="MobiDB-lite"/>
    </source>
</evidence>
<evidence type="ECO:0000313" key="3">
    <source>
        <dbReference type="Proteomes" id="UP000001449"/>
    </source>
</evidence>
<dbReference type="GeneID" id="7451243"/>
<gene>
    <name evidence="2" type="ORF">THAPSDRAFT_24856</name>
</gene>
<dbReference type="EMBL" id="CM000649">
    <property type="protein sequence ID" value="EED88765.1"/>
    <property type="molecule type" value="Genomic_DNA"/>
</dbReference>
<reference evidence="2 3" key="2">
    <citation type="journal article" date="2008" name="Nature">
        <title>The Phaeodactylum genome reveals the evolutionary history of diatom genomes.</title>
        <authorList>
            <person name="Bowler C."/>
            <person name="Allen A.E."/>
            <person name="Badger J.H."/>
            <person name="Grimwood J."/>
            <person name="Jabbari K."/>
            <person name="Kuo A."/>
            <person name="Maheswari U."/>
            <person name="Martens C."/>
            <person name="Maumus F."/>
            <person name="Otillar R.P."/>
            <person name="Rayko E."/>
            <person name="Salamov A."/>
            <person name="Vandepoele K."/>
            <person name="Beszteri B."/>
            <person name="Gruber A."/>
            <person name="Heijde M."/>
            <person name="Katinka M."/>
            <person name="Mock T."/>
            <person name="Valentin K."/>
            <person name="Verret F."/>
            <person name="Berges J.A."/>
            <person name="Brownlee C."/>
            <person name="Cadoret J.P."/>
            <person name="Chiovitti A."/>
            <person name="Choi C.J."/>
            <person name="Coesel S."/>
            <person name="De Martino A."/>
            <person name="Detter J.C."/>
            <person name="Durkin C."/>
            <person name="Falciatore A."/>
            <person name="Fournet J."/>
            <person name="Haruta M."/>
            <person name="Huysman M.J."/>
            <person name="Jenkins B.D."/>
            <person name="Jiroutova K."/>
            <person name="Jorgensen R.E."/>
            <person name="Joubert Y."/>
            <person name="Kaplan A."/>
            <person name="Kroger N."/>
            <person name="Kroth P.G."/>
            <person name="La Roche J."/>
            <person name="Lindquist E."/>
            <person name="Lommer M."/>
            <person name="Martin-Jezequel V."/>
            <person name="Lopez P.J."/>
            <person name="Lucas S."/>
            <person name="Mangogna M."/>
            <person name="McGinnis K."/>
            <person name="Medlin L.K."/>
            <person name="Montsant A."/>
            <person name="Oudot-Le Secq M.P."/>
            <person name="Napoli C."/>
            <person name="Obornik M."/>
            <person name="Parker M.S."/>
            <person name="Petit J.L."/>
            <person name="Porcel B.M."/>
            <person name="Poulsen N."/>
            <person name="Robison M."/>
            <person name="Rychlewski L."/>
            <person name="Rynearson T.A."/>
            <person name="Schmutz J."/>
            <person name="Shapiro H."/>
            <person name="Siaut M."/>
            <person name="Stanley M."/>
            <person name="Sussman M.R."/>
            <person name="Taylor A.R."/>
            <person name="Vardi A."/>
            <person name="von Dassow P."/>
            <person name="Vyverman W."/>
            <person name="Willis A."/>
            <person name="Wyrwicz L.S."/>
            <person name="Rokhsar D.S."/>
            <person name="Weissenbach J."/>
            <person name="Armbrust E.V."/>
            <person name="Green B.R."/>
            <person name="Van de Peer Y."/>
            <person name="Grigoriev I.V."/>
        </authorList>
    </citation>
    <scope>NUCLEOTIDE SEQUENCE [LARGE SCALE GENOMIC DNA]</scope>
    <source>
        <strain evidence="2 3">CCMP1335</strain>
    </source>
</reference>